<dbReference type="InterPro" id="IPR036409">
    <property type="entry name" value="Aldolase_II/adducin_N_sf"/>
</dbReference>
<dbReference type="NCBIfam" id="NF005451">
    <property type="entry name" value="PRK07044.1"/>
    <property type="match status" value="1"/>
</dbReference>
<dbReference type="EMBL" id="WTYL01000003">
    <property type="protein sequence ID" value="MXP45032.1"/>
    <property type="molecule type" value="Genomic_DNA"/>
</dbReference>
<dbReference type="AlphaFoldDB" id="A0A845B6C5"/>
<dbReference type="InterPro" id="IPR051017">
    <property type="entry name" value="Aldolase-II_Adducin_sf"/>
</dbReference>
<evidence type="ECO:0000256" key="1">
    <source>
        <dbReference type="ARBA" id="ARBA00037961"/>
    </source>
</evidence>
<dbReference type="GO" id="GO:0051015">
    <property type="term" value="F:actin filament binding"/>
    <property type="evidence" value="ECO:0007669"/>
    <property type="project" value="TreeGrafter"/>
</dbReference>
<protein>
    <submittedName>
        <fullName evidence="3">Class II aldolase/adducin family protein</fullName>
    </submittedName>
</protein>
<evidence type="ECO:0000313" key="3">
    <source>
        <dbReference type="EMBL" id="MXP45032.1"/>
    </source>
</evidence>
<accession>A0A845B6C5</accession>
<dbReference type="Proteomes" id="UP000431922">
    <property type="component" value="Unassembled WGS sequence"/>
</dbReference>
<dbReference type="OrthoDB" id="5291399at2"/>
<sequence length="263" mass="29120">MATQLKSGQAESGHPKPGLDCSEAEWQARLDLAACYRIFDHMGWSESIYNHISVGVPGEDDAFLINPFGLLYSEVTASNLVKIDIRGNTLDGSPYPVNKAGFTQHAYFHEHAPAANAICHMHTTATMAVCSSEGGILPINFYACNFIGQVGYHDFEGVTVRAEEGERLLKNLGDKRILMLRNHGPVVMGRTIHEMFVQTWALQRACEIQLATMSMGIPIHVPDDVIAVHQRDIIQAQAPGGPGYADFEAWKRKIDRIDSSWRN</sequence>
<dbReference type="InterPro" id="IPR001303">
    <property type="entry name" value="Aldolase_II/adducin_N"/>
</dbReference>
<proteinExistence type="inferred from homology"/>
<dbReference type="RefSeq" id="WP_160756672.1">
    <property type="nucleotide sequence ID" value="NZ_WTYL01000003.1"/>
</dbReference>
<dbReference type="Gene3D" id="3.40.225.10">
    <property type="entry name" value="Class II aldolase/adducin N-terminal domain"/>
    <property type="match status" value="1"/>
</dbReference>
<evidence type="ECO:0000259" key="2">
    <source>
        <dbReference type="SMART" id="SM01007"/>
    </source>
</evidence>
<organism evidence="3 4">
    <name type="scientific">Allopontixanthobacter sediminis</name>
    <dbReference type="NCBI Taxonomy" id="1689985"/>
    <lineage>
        <taxon>Bacteria</taxon>
        <taxon>Pseudomonadati</taxon>
        <taxon>Pseudomonadota</taxon>
        <taxon>Alphaproteobacteria</taxon>
        <taxon>Sphingomonadales</taxon>
        <taxon>Erythrobacteraceae</taxon>
        <taxon>Allopontixanthobacter</taxon>
    </lineage>
</organism>
<comment type="caution">
    <text evidence="3">The sequence shown here is derived from an EMBL/GenBank/DDBJ whole genome shotgun (WGS) entry which is preliminary data.</text>
</comment>
<dbReference type="PANTHER" id="PTHR10672">
    <property type="entry name" value="ADDUCIN"/>
    <property type="match status" value="1"/>
</dbReference>
<dbReference type="GO" id="GO:0005856">
    <property type="term" value="C:cytoskeleton"/>
    <property type="evidence" value="ECO:0007669"/>
    <property type="project" value="TreeGrafter"/>
</dbReference>
<dbReference type="SMART" id="SM01007">
    <property type="entry name" value="Aldolase_II"/>
    <property type="match status" value="1"/>
</dbReference>
<dbReference type="Pfam" id="PF00596">
    <property type="entry name" value="Aldolase_II"/>
    <property type="match status" value="1"/>
</dbReference>
<dbReference type="SUPFAM" id="SSF53639">
    <property type="entry name" value="AraD/HMP-PK domain-like"/>
    <property type="match status" value="1"/>
</dbReference>
<comment type="similarity">
    <text evidence="1">Belongs to the aldolase class II family.</text>
</comment>
<feature type="domain" description="Class II aldolase/adducin N-terminal" evidence="2">
    <location>
        <begin position="30"/>
        <end position="210"/>
    </location>
</feature>
<gene>
    <name evidence="3" type="ORF">GRI65_11285</name>
</gene>
<dbReference type="PANTHER" id="PTHR10672:SF3">
    <property type="entry name" value="PROTEIN HU-LI TAI SHAO"/>
    <property type="match status" value="1"/>
</dbReference>
<name>A0A845B6C5_9SPHN</name>
<evidence type="ECO:0000313" key="4">
    <source>
        <dbReference type="Proteomes" id="UP000431922"/>
    </source>
</evidence>
<keyword evidence="4" id="KW-1185">Reference proteome</keyword>
<reference evidence="3 4" key="1">
    <citation type="submission" date="2019-12" db="EMBL/GenBank/DDBJ databases">
        <title>Genomic-based taxomic classification of the family Erythrobacteraceae.</title>
        <authorList>
            <person name="Xu L."/>
        </authorList>
    </citation>
    <scope>NUCLEOTIDE SEQUENCE [LARGE SCALE GENOMIC DNA]</scope>
    <source>
        <strain evidence="3 4">KCTC 42453</strain>
    </source>
</reference>